<feature type="region of interest" description="Disordered" evidence="1">
    <location>
        <begin position="135"/>
        <end position="160"/>
    </location>
</feature>
<reference evidence="2" key="2">
    <citation type="submission" date="2023-06" db="EMBL/GenBank/DDBJ databases">
        <authorList>
            <person name="Swenson N.G."/>
            <person name="Wegrzyn J.L."/>
            <person name="Mcevoy S.L."/>
        </authorList>
    </citation>
    <scope>NUCLEOTIDE SEQUENCE</scope>
    <source>
        <strain evidence="2">NS2018</strain>
        <tissue evidence="2">Leaf</tissue>
    </source>
</reference>
<sequence>MLPIQVFVRKVDVVADLEVIEPGDCSVISIINDAKKELLGASVTSKDKCELSIIFPWNGVKHTILTDEELMIIFKEFDRRDLPSITFDLNVIPISVEAPEELHALLQCNKEPILLLQQNEESIPNIEDHRPSIERAQTEGENEWELGSDESDGQSDDSSLDLNDVRVLRRRAVRVLPLLASPSPSPSSMLRRRHASFECFITVAVLVRVRRRKELA</sequence>
<dbReference type="Proteomes" id="UP001168877">
    <property type="component" value="Unassembled WGS sequence"/>
</dbReference>
<comment type="caution">
    <text evidence="2">The sequence shown here is derived from an EMBL/GenBank/DDBJ whole genome shotgun (WGS) entry which is preliminary data.</text>
</comment>
<keyword evidence="3" id="KW-1185">Reference proteome</keyword>
<name>A0AA39T6Z5_ACESA</name>
<feature type="compositionally biased region" description="Acidic residues" evidence="1">
    <location>
        <begin position="140"/>
        <end position="159"/>
    </location>
</feature>
<evidence type="ECO:0000256" key="1">
    <source>
        <dbReference type="SAM" id="MobiDB-lite"/>
    </source>
</evidence>
<evidence type="ECO:0000313" key="3">
    <source>
        <dbReference type="Proteomes" id="UP001168877"/>
    </source>
</evidence>
<dbReference type="AlphaFoldDB" id="A0AA39T6Z5"/>
<protein>
    <submittedName>
        <fullName evidence="2">Uncharacterized protein</fullName>
    </submittedName>
</protein>
<organism evidence="2 3">
    <name type="scientific">Acer saccharum</name>
    <name type="common">Sugar maple</name>
    <dbReference type="NCBI Taxonomy" id="4024"/>
    <lineage>
        <taxon>Eukaryota</taxon>
        <taxon>Viridiplantae</taxon>
        <taxon>Streptophyta</taxon>
        <taxon>Embryophyta</taxon>
        <taxon>Tracheophyta</taxon>
        <taxon>Spermatophyta</taxon>
        <taxon>Magnoliopsida</taxon>
        <taxon>eudicotyledons</taxon>
        <taxon>Gunneridae</taxon>
        <taxon>Pentapetalae</taxon>
        <taxon>rosids</taxon>
        <taxon>malvids</taxon>
        <taxon>Sapindales</taxon>
        <taxon>Sapindaceae</taxon>
        <taxon>Hippocastanoideae</taxon>
        <taxon>Acereae</taxon>
        <taxon>Acer</taxon>
    </lineage>
</organism>
<dbReference type="EMBL" id="JAUESC010000003">
    <property type="protein sequence ID" value="KAK0601200.1"/>
    <property type="molecule type" value="Genomic_DNA"/>
</dbReference>
<evidence type="ECO:0000313" key="2">
    <source>
        <dbReference type="EMBL" id="KAK0601200.1"/>
    </source>
</evidence>
<accession>A0AA39T6Z5</accession>
<gene>
    <name evidence="2" type="ORF">LWI29_022103</name>
</gene>
<proteinExistence type="predicted"/>
<reference evidence="2" key="1">
    <citation type="journal article" date="2022" name="Plant J.">
        <title>Strategies of tolerance reflected in two North American maple genomes.</title>
        <authorList>
            <person name="McEvoy S.L."/>
            <person name="Sezen U.U."/>
            <person name="Trouern-Trend A."/>
            <person name="McMahon S.M."/>
            <person name="Schaberg P.G."/>
            <person name="Yang J."/>
            <person name="Wegrzyn J.L."/>
            <person name="Swenson N.G."/>
        </authorList>
    </citation>
    <scope>NUCLEOTIDE SEQUENCE</scope>
    <source>
        <strain evidence="2">NS2018</strain>
    </source>
</reference>